<gene>
    <name evidence="2" type="ORF">LbFV_ORF49</name>
</gene>
<keyword evidence="3" id="KW-1185">Reference proteome</keyword>
<dbReference type="Proteomes" id="UP000203066">
    <property type="component" value="Segment"/>
</dbReference>
<dbReference type="SUPFAM" id="SSF52540">
    <property type="entry name" value="P-loop containing nucleoside triphosphate hydrolases"/>
    <property type="match status" value="1"/>
</dbReference>
<protein>
    <submittedName>
        <fullName evidence="2">Putative deoxynucleoside kinase</fullName>
    </submittedName>
</protein>
<proteinExistence type="predicted"/>
<reference evidence="2 3" key="1">
    <citation type="journal article" date="2016" name="Genome Biol. Evol.">
        <title>Genome Sequencing of the Behavior Manipulating Virus LbFV Reveals a Possible New Virus Family.</title>
        <authorList>
            <person name="Lepetit D."/>
            <person name="Gillet B."/>
            <person name="Hughes S."/>
            <person name="Kraaijeveld K."/>
            <person name="Varaldi J."/>
        </authorList>
    </citation>
    <scope>NUCLEOTIDE SEQUENCE [LARGE SCALE GENOMIC DNA]</scope>
    <source>
        <strain evidence="2">Valence Gotheron</strain>
    </source>
</reference>
<dbReference type="GeneID" id="31050526"/>
<keyword evidence="2" id="KW-0808">Transferase</keyword>
<dbReference type="KEGG" id="vg:31050526"/>
<organism evidence="2 3">
    <name type="scientific">Leptopilina boulardi filamentous virus</name>
    <dbReference type="NCBI Taxonomy" id="552509"/>
    <lineage>
        <taxon>Viruses</taxon>
        <taxon>Viruses incertae sedis</taxon>
        <taxon>Naldaviricetes</taxon>
        <taxon>Lefavirales</taxon>
        <taxon>Filamentoviridae</taxon>
        <taxon>Alphafilamentovirus</taxon>
        <taxon>Alphafilamentovirus leboulardi</taxon>
    </lineage>
</organism>
<dbReference type="Pfam" id="PF01712">
    <property type="entry name" value="dNK"/>
    <property type="match status" value="1"/>
</dbReference>
<dbReference type="InterPro" id="IPR027417">
    <property type="entry name" value="P-loop_NTPase"/>
</dbReference>
<evidence type="ECO:0000313" key="2">
    <source>
        <dbReference type="EMBL" id="AQQ79969.1"/>
    </source>
</evidence>
<dbReference type="GO" id="GO:0019136">
    <property type="term" value="F:deoxynucleoside kinase activity"/>
    <property type="evidence" value="ECO:0007669"/>
    <property type="project" value="TreeGrafter"/>
</dbReference>
<evidence type="ECO:0000313" key="3">
    <source>
        <dbReference type="Proteomes" id="UP000203066"/>
    </source>
</evidence>
<sequence length="87" mass="10580">MEKEYMSEIQYVMFEKSFDFLKKSFMSNVQQNVIYLQISDAHICMNRIKNRQRLSESLITLEYIQQLNKNYDNWLLNENNGNVNIYI</sequence>
<dbReference type="PANTHER" id="PTHR10513:SF35">
    <property type="entry name" value="DEOXYADENOSINE KINASE"/>
    <property type="match status" value="1"/>
</dbReference>
<keyword evidence="2" id="KW-0418">Kinase</keyword>
<accession>A0A1S5YD02</accession>
<dbReference type="InterPro" id="IPR031314">
    <property type="entry name" value="DNK_dom"/>
</dbReference>
<name>A0A1S5YD02_9VIRU</name>
<dbReference type="Gene3D" id="3.40.50.300">
    <property type="entry name" value="P-loop containing nucleotide triphosphate hydrolases"/>
    <property type="match status" value="1"/>
</dbReference>
<dbReference type="RefSeq" id="YP_009345653.1">
    <property type="nucleotide sequence ID" value="NC_033778.1"/>
</dbReference>
<feature type="domain" description="Deoxynucleoside kinase" evidence="1">
    <location>
        <begin position="2"/>
        <end position="79"/>
    </location>
</feature>
<dbReference type="EMBL" id="KY009685">
    <property type="protein sequence ID" value="AQQ79969.1"/>
    <property type="molecule type" value="Genomic_DNA"/>
</dbReference>
<dbReference type="PANTHER" id="PTHR10513">
    <property type="entry name" value="DEOXYNUCLEOSIDE KINASE"/>
    <property type="match status" value="1"/>
</dbReference>
<dbReference type="InterPro" id="IPR050566">
    <property type="entry name" value="Deoxyribonucleoside_kinase"/>
</dbReference>
<evidence type="ECO:0000259" key="1">
    <source>
        <dbReference type="Pfam" id="PF01712"/>
    </source>
</evidence>